<accession>A0ACC0FEC9</accession>
<protein>
    <submittedName>
        <fullName evidence="1">Uncharacterized protein</fullName>
    </submittedName>
</protein>
<keyword evidence="2" id="KW-1185">Reference proteome</keyword>
<sequence>MQGMGMVPLNLSSQIRANGSLAYAPQQRINQVQMRPQLFQRTPLSSSQQTSMALNPQQFSQLVQQHQPILHPQLHQQQQQPQPQPQPLPRPRPHQQQHHHVQQQQLLNQQQSPRMAVPAGQTSLSLTRTQPDATASGTTTPGGEFKPRNRSKQSTCWEEKNTGFGFTGGSTKKAGS</sequence>
<reference evidence="1 2" key="1">
    <citation type="journal article" date="2022" name="Plant J.">
        <title>Chromosome-level genome of Camellia lanceoleosa provides a valuable resource for understanding genome evolution and self-incompatibility.</title>
        <authorList>
            <person name="Gong W."/>
            <person name="Xiao S."/>
            <person name="Wang L."/>
            <person name="Liao Z."/>
            <person name="Chang Y."/>
            <person name="Mo W."/>
            <person name="Hu G."/>
            <person name="Li W."/>
            <person name="Zhao G."/>
            <person name="Zhu H."/>
            <person name="Hu X."/>
            <person name="Ji K."/>
            <person name="Xiang X."/>
            <person name="Song Q."/>
            <person name="Yuan D."/>
            <person name="Jin S."/>
            <person name="Zhang L."/>
        </authorList>
    </citation>
    <scope>NUCLEOTIDE SEQUENCE [LARGE SCALE GENOMIC DNA]</scope>
    <source>
        <strain evidence="1">SQ_2022a</strain>
    </source>
</reference>
<dbReference type="EMBL" id="CM045772">
    <property type="protein sequence ID" value="KAI7986879.1"/>
    <property type="molecule type" value="Genomic_DNA"/>
</dbReference>
<evidence type="ECO:0000313" key="2">
    <source>
        <dbReference type="Proteomes" id="UP001060215"/>
    </source>
</evidence>
<organism evidence="1 2">
    <name type="scientific">Camellia lanceoleosa</name>
    <dbReference type="NCBI Taxonomy" id="1840588"/>
    <lineage>
        <taxon>Eukaryota</taxon>
        <taxon>Viridiplantae</taxon>
        <taxon>Streptophyta</taxon>
        <taxon>Embryophyta</taxon>
        <taxon>Tracheophyta</taxon>
        <taxon>Spermatophyta</taxon>
        <taxon>Magnoliopsida</taxon>
        <taxon>eudicotyledons</taxon>
        <taxon>Gunneridae</taxon>
        <taxon>Pentapetalae</taxon>
        <taxon>asterids</taxon>
        <taxon>Ericales</taxon>
        <taxon>Theaceae</taxon>
        <taxon>Camellia</taxon>
    </lineage>
</organism>
<comment type="caution">
    <text evidence="1">The sequence shown here is derived from an EMBL/GenBank/DDBJ whole genome shotgun (WGS) entry which is preliminary data.</text>
</comment>
<evidence type="ECO:0000313" key="1">
    <source>
        <dbReference type="EMBL" id="KAI7986879.1"/>
    </source>
</evidence>
<proteinExistence type="predicted"/>
<gene>
    <name evidence="1" type="ORF">LOK49_LG14G02149</name>
</gene>
<dbReference type="Proteomes" id="UP001060215">
    <property type="component" value="Chromosome 15"/>
</dbReference>
<name>A0ACC0FEC9_9ERIC</name>